<dbReference type="RefSeq" id="WP_034174063.1">
    <property type="nucleotide sequence ID" value="NZ_BICD01000027.1"/>
</dbReference>
<dbReference type="AlphaFoldDB" id="A0A5N8H5W2"/>
<evidence type="ECO:0000313" key="1">
    <source>
        <dbReference type="EMBL" id="MPU48227.1"/>
    </source>
</evidence>
<comment type="caution">
    <text evidence="1">The sequence shown here is derived from an EMBL/GenBank/DDBJ whole genome shotgun (WGS) entry which is preliminary data.</text>
</comment>
<gene>
    <name evidence="1" type="ORF">FVB16_05015</name>
</gene>
<protein>
    <recommendedName>
        <fullName evidence="3">Leucine-rich repeat domain-containing protein</fullName>
    </recommendedName>
</protein>
<dbReference type="Proteomes" id="UP000392867">
    <property type="component" value="Unassembled WGS sequence"/>
</dbReference>
<dbReference type="InterPro" id="IPR032675">
    <property type="entry name" value="LRR_dom_sf"/>
</dbReference>
<organism evidence="1 2">
    <name type="scientific">Escherichia coli</name>
    <dbReference type="NCBI Taxonomy" id="562"/>
    <lineage>
        <taxon>Bacteria</taxon>
        <taxon>Pseudomonadati</taxon>
        <taxon>Pseudomonadota</taxon>
        <taxon>Gammaproteobacteria</taxon>
        <taxon>Enterobacterales</taxon>
        <taxon>Enterobacteriaceae</taxon>
        <taxon>Escherichia</taxon>
    </lineage>
</organism>
<name>A0A5N8H5W2_ECOLX</name>
<proteinExistence type="predicted"/>
<evidence type="ECO:0000313" key="2">
    <source>
        <dbReference type="Proteomes" id="UP000392867"/>
    </source>
</evidence>
<accession>A0A5N8H5W2</accession>
<dbReference type="SUPFAM" id="SSF52058">
    <property type="entry name" value="L domain-like"/>
    <property type="match status" value="1"/>
</dbReference>
<dbReference type="Gene3D" id="3.80.10.10">
    <property type="entry name" value="Ribonuclease Inhibitor"/>
    <property type="match status" value="1"/>
</dbReference>
<evidence type="ECO:0008006" key="3">
    <source>
        <dbReference type="Google" id="ProtNLM"/>
    </source>
</evidence>
<dbReference type="EMBL" id="VOTT01000038">
    <property type="protein sequence ID" value="MPU48227.1"/>
    <property type="molecule type" value="Genomic_DNA"/>
</dbReference>
<sequence>MRLVENYGVRGNCVLVYEMHDETSHIVDTMKEKKVNGLVLSPLITDLSFLDEIYFINEIYITGNKIKDISQLYSLRKIQVIHLLNDDKMRLDLSCFPFLKEAVLIGRNGVDNLFNHRSLEKITLIDFKEKKEHVVGRSFLQSLEIKNSNIQAIPNLSSIKTLRSIKLSGLSKASDTAFLYGLKSIEEMSLSLCKKMAMSIIEDVSKLPSIRKISFSKMGDIPSVTKISNLVKLERLFITENTKITDGKIRFLLDMKALSYLVIQGFNHYDVNVWDLMNLIKNK</sequence>
<reference evidence="1 2" key="1">
    <citation type="submission" date="2019-08" db="EMBL/GenBank/DDBJ databases">
        <title>Identification of Water Treatment Resistant and Multidrug Resistant Urinary Pathogenic Escherichia coli in Wastewater.</title>
        <authorList>
            <person name="Neumann N."/>
        </authorList>
    </citation>
    <scope>NUCLEOTIDE SEQUENCE [LARGE SCALE GENOMIC DNA]</scope>
    <source>
        <strain evidence="1 2">WU2356</strain>
    </source>
</reference>